<comment type="subcellular location">
    <subcellularLocation>
        <location evidence="1">Cell membrane</location>
    </subcellularLocation>
</comment>
<dbReference type="Proteomes" id="UP000465622">
    <property type="component" value="Chromosome"/>
</dbReference>
<dbReference type="InterPro" id="IPR038468">
    <property type="entry name" value="MmpS_C"/>
</dbReference>
<reference evidence="7 9" key="1">
    <citation type="journal article" date="2019" name="Emerg. Microbes Infect.">
        <title>Comprehensive subspecies identification of 175 nontuberculous mycobacteria species based on 7547 genomic profiles.</title>
        <authorList>
            <person name="Matsumoto Y."/>
            <person name="Kinjo T."/>
            <person name="Motooka D."/>
            <person name="Nabeya D."/>
            <person name="Jung N."/>
            <person name="Uechi K."/>
            <person name="Horii T."/>
            <person name="Iida T."/>
            <person name="Fujita J."/>
            <person name="Nakamura S."/>
        </authorList>
    </citation>
    <scope>NUCLEOTIDE SEQUENCE [LARGE SCALE GENOMIC DNA]</scope>
    <source>
        <strain evidence="7 9">JCM 12375</strain>
    </source>
</reference>
<dbReference type="Pfam" id="PF05423">
    <property type="entry name" value="Mycobact_memb"/>
    <property type="match status" value="1"/>
</dbReference>
<evidence type="ECO:0000256" key="5">
    <source>
        <dbReference type="ARBA" id="ARBA00022989"/>
    </source>
</evidence>
<reference evidence="8" key="3">
    <citation type="submission" date="2023-03" db="EMBL/GenBank/DDBJ databases">
        <title>Draft genome sequence of a Mycolicibacterium mageritense strain H4_3_1 isolated from a hybrid biological-inorganic system reactor.</title>
        <authorList>
            <person name="Feng X."/>
            <person name="Kazama D."/>
            <person name="Sato K."/>
            <person name="Kobayashi H."/>
        </authorList>
    </citation>
    <scope>NUCLEOTIDE SEQUENCE</scope>
    <source>
        <strain evidence="8">H4_3_1</strain>
    </source>
</reference>
<dbReference type="Proteomes" id="UP001241092">
    <property type="component" value="Chromosome"/>
</dbReference>
<sequence>MLAVVGAGGFTVSRLHTIFGSEKRPTYADTKVNESKPFDPKKLTYEVFGPAGTVADISYFDVDAEPQFIQKVSLPWTLQFEISKATAVGSIMAQGDSDNIGCRITVDNEVKAEKVSNQVNAFASCLLKAA</sequence>
<dbReference type="EMBL" id="AP027452">
    <property type="protein sequence ID" value="BDY28305.1"/>
    <property type="molecule type" value="Genomic_DNA"/>
</dbReference>
<gene>
    <name evidence="8" type="primary">mmpS4_1</name>
    <name evidence="8" type="ORF">hbim_02239</name>
    <name evidence="7" type="ORF">MMAGJ_23540</name>
</gene>
<accession>A0AAI8TSS4</accession>
<dbReference type="Gene3D" id="2.60.40.2880">
    <property type="entry name" value="MmpS1-5, C-terminal soluble domain"/>
    <property type="match status" value="1"/>
</dbReference>
<dbReference type="InterPro" id="IPR008693">
    <property type="entry name" value="MmpS"/>
</dbReference>
<evidence type="ECO:0000313" key="7">
    <source>
        <dbReference type="EMBL" id="BBX33072.1"/>
    </source>
</evidence>
<keyword evidence="4" id="KW-0812">Transmembrane</keyword>
<organism evidence="8 10">
    <name type="scientific">Mycolicibacterium mageritense</name>
    <name type="common">Mycobacterium mageritense</name>
    <dbReference type="NCBI Taxonomy" id="53462"/>
    <lineage>
        <taxon>Bacteria</taxon>
        <taxon>Bacillati</taxon>
        <taxon>Actinomycetota</taxon>
        <taxon>Actinomycetes</taxon>
        <taxon>Mycobacteriales</taxon>
        <taxon>Mycobacteriaceae</taxon>
        <taxon>Mycolicibacterium</taxon>
    </lineage>
</organism>
<dbReference type="GO" id="GO:0005886">
    <property type="term" value="C:plasma membrane"/>
    <property type="evidence" value="ECO:0007669"/>
    <property type="project" value="UniProtKB-SubCell"/>
</dbReference>
<comment type="similarity">
    <text evidence="2">Belongs to the MmpS family.</text>
</comment>
<name>A0AAI8TSS4_MYCME</name>
<keyword evidence="3" id="KW-1003">Cell membrane</keyword>
<keyword evidence="5" id="KW-1133">Transmembrane helix</keyword>
<evidence type="ECO:0000256" key="2">
    <source>
        <dbReference type="ARBA" id="ARBA00007531"/>
    </source>
</evidence>
<evidence type="ECO:0000313" key="8">
    <source>
        <dbReference type="EMBL" id="BDY28305.1"/>
    </source>
</evidence>
<proteinExistence type="inferred from homology"/>
<evidence type="ECO:0000313" key="10">
    <source>
        <dbReference type="Proteomes" id="UP001241092"/>
    </source>
</evidence>
<evidence type="ECO:0000256" key="6">
    <source>
        <dbReference type="ARBA" id="ARBA00023136"/>
    </source>
</evidence>
<dbReference type="AlphaFoldDB" id="A0AAI8TSS4"/>
<keyword evidence="6" id="KW-0472">Membrane</keyword>
<dbReference type="EMBL" id="AP022567">
    <property type="protein sequence ID" value="BBX33072.1"/>
    <property type="molecule type" value="Genomic_DNA"/>
</dbReference>
<evidence type="ECO:0000313" key="9">
    <source>
        <dbReference type="Proteomes" id="UP000465622"/>
    </source>
</evidence>
<evidence type="ECO:0000256" key="3">
    <source>
        <dbReference type="ARBA" id="ARBA00022475"/>
    </source>
</evidence>
<keyword evidence="9" id="KW-1185">Reference proteome</keyword>
<evidence type="ECO:0000256" key="4">
    <source>
        <dbReference type="ARBA" id="ARBA00022692"/>
    </source>
</evidence>
<protein>
    <submittedName>
        <fullName evidence="8">Siderophore export accessory protein MmpS4</fullName>
    </submittedName>
</protein>
<reference evidence="7" key="2">
    <citation type="submission" date="2020-02" db="EMBL/GenBank/DDBJ databases">
        <authorList>
            <person name="Matsumoto Y."/>
            <person name="Motooka D."/>
            <person name="Nakamura S."/>
        </authorList>
    </citation>
    <scope>NUCLEOTIDE SEQUENCE</scope>
    <source>
        <strain evidence="7">JCM 12375</strain>
    </source>
</reference>
<evidence type="ECO:0000256" key="1">
    <source>
        <dbReference type="ARBA" id="ARBA00004236"/>
    </source>
</evidence>